<reference evidence="2" key="1">
    <citation type="submission" date="2021-04" db="EMBL/GenBank/DDBJ databases">
        <authorList>
            <consortium name="Molecular Ecology Group"/>
        </authorList>
    </citation>
    <scope>NUCLEOTIDE SEQUENCE</scope>
</reference>
<accession>A0A8S3ZA19</accession>
<evidence type="ECO:0000313" key="2">
    <source>
        <dbReference type="EMBL" id="CAG5123931.1"/>
    </source>
</evidence>
<dbReference type="EMBL" id="CAJHNH020001657">
    <property type="protein sequence ID" value="CAG5123931.1"/>
    <property type="molecule type" value="Genomic_DNA"/>
</dbReference>
<dbReference type="AlphaFoldDB" id="A0A8S3ZA19"/>
<dbReference type="OrthoDB" id="10250105at2759"/>
<dbReference type="PIRSF" id="PIRSF016642">
    <property type="entry name" value="UCP016642"/>
    <property type="match status" value="1"/>
</dbReference>
<protein>
    <recommendedName>
        <fullName evidence="1">Biotin-protein ligase N-terminal domain-containing protein</fullName>
    </recommendedName>
</protein>
<feature type="non-terminal residue" evidence="2">
    <location>
        <position position="286"/>
    </location>
</feature>
<name>A0A8S3ZA19_9EUPU</name>
<dbReference type="Proteomes" id="UP000678393">
    <property type="component" value="Unassembled WGS sequence"/>
</dbReference>
<dbReference type="SUPFAM" id="SSF52317">
    <property type="entry name" value="Class I glutamine amidotransferase-like"/>
    <property type="match status" value="1"/>
</dbReference>
<proteinExistence type="predicted"/>
<dbReference type="InterPro" id="IPR019197">
    <property type="entry name" value="Biotin-prot_ligase_N"/>
</dbReference>
<feature type="domain" description="Biotin-protein ligase N-terminal" evidence="1">
    <location>
        <begin position="2"/>
        <end position="104"/>
    </location>
</feature>
<sequence length="286" mass="31639">SWMQTCCLIIFGGGYDLGFEAALGREGTRQIQSFVCAGGSYLGLCAGAYWACDSILFDKGGPLEVTGERFLKFFPGMCIGPAFPGFQYETKAGVHAVPVRYTSGRHLDKDIRHLNTDIGHLETDIRHLETDIRHLDTDVKHLDAYSEGGGFFRLYNQSRDGCVLSEDRISTDGLTFSSMDTINTKYGVSCKDSCASHVGLTSRPPLVEILGTYSSLENNSPAIVRCRVGRGLAVLSGVHIEFPCHLLDHQNIYIKPWMPLFQRSEDTRLCVFKDILRQLGVQTAIS</sequence>
<dbReference type="Gene3D" id="1.20.5.170">
    <property type="match status" value="1"/>
</dbReference>
<feature type="domain" description="Biotin-protein ligase N-terminal" evidence="1">
    <location>
        <begin position="207"/>
        <end position="283"/>
    </location>
</feature>
<comment type="caution">
    <text evidence="2">The sequence shown here is derived from an EMBL/GenBank/DDBJ whole genome shotgun (WGS) entry which is preliminary data.</text>
</comment>
<organism evidence="2 3">
    <name type="scientific">Candidula unifasciata</name>
    <dbReference type="NCBI Taxonomy" id="100452"/>
    <lineage>
        <taxon>Eukaryota</taxon>
        <taxon>Metazoa</taxon>
        <taxon>Spiralia</taxon>
        <taxon>Lophotrochozoa</taxon>
        <taxon>Mollusca</taxon>
        <taxon>Gastropoda</taxon>
        <taxon>Heterobranchia</taxon>
        <taxon>Euthyneura</taxon>
        <taxon>Panpulmonata</taxon>
        <taxon>Eupulmonata</taxon>
        <taxon>Stylommatophora</taxon>
        <taxon>Helicina</taxon>
        <taxon>Helicoidea</taxon>
        <taxon>Geomitridae</taxon>
        <taxon>Candidula</taxon>
    </lineage>
</organism>
<evidence type="ECO:0000313" key="3">
    <source>
        <dbReference type="Proteomes" id="UP000678393"/>
    </source>
</evidence>
<gene>
    <name evidence="2" type="ORF">CUNI_LOCUS9489</name>
</gene>
<evidence type="ECO:0000259" key="1">
    <source>
        <dbReference type="Pfam" id="PF09825"/>
    </source>
</evidence>
<dbReference type="InterPro" id="IPR015834">
    <property type="entry name" value="UCP016642"/>
</dbReference>
<dbReference type="InterPro" id="IPR029062">
    <property type="entry name" value="Class_I_gatase-like"/>
</dbReference>
<keyword evidence="3" id="KW-1185">Reference proteome</keyword>
<dbReference type="Pfam" id="PF09825">
    <property type="entry name" value="BPL_N"/>
    <property type="match status" value="2"/>
</dbReference>